<dbReference type="EMBL" id="JXBZ01000010">
    <property type="protein sequence ID" value="KJY48210.1"/>
    <property type="molecule type" value="Genomic_DNA"/>
</dbReference>
<dbReference type="InterPro" id="IPR020846">
    <property type="entry name" value="MFS_dom"/>
</dbReference>
<dbReference type="Proteomes" id="UP000033695">
    <property type="component" value="Unassembled WGS sequence"/>
</dbReference>
<dbReference type="PATRIC" id="fig|1218508.4.peg.1549"/>
<comment type="caution">
    <text evidence="8">The sequence shown here is derived from an EMBL/GenBank/DDBJ whole genome shotgun (WGS) entry which is preliminary data.</text>
</comment>
<dbReference type="PANTHER" id="PTHR42718">
    <property type="entry name" value="MAJOR FACILITATOR SUPERFAMILY MULTIDRUG TRANSPORTER MFSC"/>
    <property type="match status" value="1"/>
</dbReference>
<feature type="transmembrane region" description="Helical" evidence="6">
    <location>
        <begin position="339"/>
        <end position="357"/>
    </location>
</feature>
<keyword evidence="9" id="KW-1185">Reference proteome</keyword>
<keyword evidence="3 6" id="KW-0812">Transmembrane</keyword>
<feature type="transmembrane region" description="Helical" evidence="6">
    <location>
        <begin position="411"/>
        <end position="431"/>
    </location>
</feature>
<feature type="transmembrane region" description="Helical" evidence="6">
    <location>
        <begin position="451"/>
        <end position="474"/>
    </location>
</feature>
<evidence type="ECO:0000256" key="3">
    <source>
        <dbReference type="ARBA" id="ARBA00022692"/>
    </source>
</evidence>
<dbReference type="STRING" id="1218508.JG29_15560"/>
<dbReference type="OrthoDB" id="102502at2"/>
<organism evidence="8 9">
    <name type="scientific">Bombilactobacillus mellis</name>
    <dbReference type="NCBI Taxonomy" id="1218508"/>
    <lineage>
        <taxon>Bacteria</taxon>
        <taxon>Bacillati</taxon>
        <taxon>Bacillota</taxon>
        <taxon>Bacilli</taxon>
        <taxon>Lactobacillales</taxon>
        <taxon>Lactobacillaceae</taxon>
        <taxon>Bombilactobacillus</taxon>
    </lineage>
</organism>
<feature type="transmembrane region" description="Helical" evidence="6">
    <location>
        <begin position="145"/>
        <end position="169"/>
    </location>
</feature>
<evidence type="ECO:0000256" key="6">
    <source>
        <dbReference type="SAM" id="Phobius"/>
    </source>
</evidence>
<protein>
    <submittedName>
        <fullName evidence="8">Transport protein</fullName>
    </submittedName>
</protein>
<dbReference type="PROSITE" id="PS50850">
    <property type="entry name" value="MFS"/>
    <property type="match status" value="1"/>
</dbReference>
<dbReference type="Gene3D" id="1.20.1250.20">
    <property type="entry name" value="MFS general substrate transporter like domains"/>
    <property type="match status" value="1"/>
</dbReference>
<dbReference type="Gene3D" id="1.20.1720.10">
    <property type="entry name" value="Multidrug resistance protein D"/>
    <property type="match status" value="1"/>
</dbReference>
<gene>
    <name evidence="8" type="ORF">JG29_15560</name>
</gene>
<feature type="transmembrane region" description="Helical" evidence="6">
    <location>
        <begin position="363"/>
        <end position="381"/>
    </location>
</feature>
<name>A0A0F4KP71_9LACO</name>
<evidence type="ECO:0000256" key="1">
    <source>
        <dbReference type="ARBA" id="ARBA00004651"/>
    </source>
</evidence>
<dbReference type="AlphaFoldDB" id="A0A0F4KP71"/>
<dbReference type="GO" id="GO:0005886">
    <property type="term" value="C:plasma membrane"/>
    <property type="evidence" value="ECO:0007669"/>
    <property type="project" value="UniProtKB-SubCell"/>
</dbReference>
<dbReference type="HOGENOM" id="CLU_000960_28_3_9"/>
<dbReference type="Pfam" id="PF07690">
    <property type="entry name" value="MFS_1"/>
    <property type="match status" value="2"/>
</dbReference>
<dbReference type="GO" id="GO:0022857">
    <property type="term" value="F:transmembrane transporter activity"/>
    <property type="evidence" value="ECO:0007669"/>
    <property type="project" value="InterPro"/>
</dbReference>
<evidence type="ECO:0000313" key="8">
    <source>
        <dbReference type="EMBL" id="KJY48210.1"/>
    </source>
</evidence>
<feature type="transmembrane region" description="Helical" evidence="6">
    <location>
        <begin position="87"/>
        <end position="106"/>
    </location>
</feature>
<feature type="transmembrane region" description="Helical" evidence="6">
    <location>
        <begin position="207"/>
        <end position="227"/>
    </location>
</feature>
<evidence type="ECO:0000256" key="5">
    <source>
        <dbReference type="ARBA" id="ARBA00023136"/>
    </source>
</evidence>
<feature type="transmembrane region" description="Helical" evidence="6">
    <location>
        <begin position="274"/>
        <end position="299"/>
    </location>
</feature>
<feature type="transmembrane region" description="Helical" evidence="6">
    <location>
        <begin position="20"/>
        <end position="47"/>
    </location>
</feature>
<comment type="subcellular location">
    <subcellularLocation>
        <location evidence="1">Cell membrane</location>
        <topology evidence="1">Multi-pass membrane protein</topology>
    </subcellularLocation>
</comment>
<dbReference type="RefSeq" id="WP_045923374.1">
    <property type="nucleotide sequence ID" value="NZ_JAAEDY010000007.1"/>
</dbReference>
<keyword evidence="4 6" id="KW-1133">Transmembrane helix</keyword>
<feature type="transmembrane region" description="Helical" evidence="6">
    <location>
        <begin position="112"/>
        <end position="133"/>
    </location>
</feature>
<dbReference type="SUPFAM" id="SSF103473">
    <property type="entry name" value="MFS general substrate transporter"/>
    <property type="match status" value="1"/>
</dbReference>
<dbReference type="InterPro" id="IPR036259">
    <property type="entry name" value="MFS_trans_sf"/>
</dbReference>
<feature type="domain" description="Major facilitator superfamily (MFS) profile" evidence="7">
    <location>
        <begin position="21"/>
        <end position="477"/>
    </location>
</feature>
<proteinExistence type="predicted"/>
<feature type="transmembrane region" description="Helical" evidence="6">
    <location>
        <begin position="311"/>
        <end position="332"/>
    </location>
</feature>
<evidence type="ECO:0000313" key="9">
    <source>
        <dbReference type="Proteomes" id="UP000033695"/>
    </source>
</evidence>
<feature type="transmembrane region" description="Helical" evidence="6">
    <location>
        <begin position="175"/>
        <end position="195"/>
    </location>
</feature>
<feature type="transmembrane region" description="Helical" evidence="6">
    <location>
        <begin position="59"/>
        <end position="75"/>
    </location>
</feature>
<evidence type="ECO:0000256" key="2">
    <source>
        <dbReference type="ARBA" id="ARBA00022448"/>
    </source>
</evidence>
<keyword evidence="5 6" id="KW-0472">Membrane</keyword>
<sequence>MTSSTPSYQDNVSVQKHRWLILTAVGLFTFMSTLDGSIVNIALPIISRDLHIPMNQAEWVVSLYLIIICSLLLFFGKLSDNWGKIKIFRWGTLLFIFGSLLSGWRINLIFLLIARIIQAIGAAMTMATNNGIITEIFPKTQRGKALGLIGSFVALGSIAGPGIGGLLLAHFNWSFIFWINVPIGLIAIIVGYFVFPPDITINHGALDKLGAASFAMTIIAFFGGIFLGQQIGFKQISILLLFIFALIMFAIFIKNELRQTSPLLSFSLFKNLNFSLSLLCALLIFITNFFFNVVTPFYLENARQLPPNQTGYILMVFPIIQVIAAPLAGSASDKIGPKLITFIGLIFILLSQIGYTLCNLHTSIWLFIISVALMGLGNGIFSSPNNSLVMSSVAQKDLGIAGSINSLARNLGMVIGISSATTILFAAMSHYRGMHVTNYLPKHPEVFIYGMHTVFFISCLICVIATGITGWRLFTKNN</sequence>
<evidence type="ECO:0000259" key="7">
    <source>
        <dbReference type="PROSITE" id="PS50850"/>
    </source>
</evidence>
<keyword evidence="2" id="KW-0813">Transport</keyword>
<reference evidence="8 9" key="1">
    <citation type="submission" date="2014-12" db="EMBL/GenBank/DDBJ databases">
        <title>Comparative genomics of the lactic acid bacteria isolated from the honey bee gut.</title>
        <authorList>
            <person name="Ellegaard K.M."/>
            <person name="Tamarit D."/>
            <person name="Javelind E."/>
            <person name="Olofsson T."/>
            <person name="Andersson S.G."/>
            <person name="Vasquez A."/>
        </authorList>
    </citation>
    <scope>NUCLEOTIDE SEQUENCE [LARGE SCALE GENOMIC DNA]</scope>
    <source>
        <strain evidence="8 9">Hon2</strain>
    </source>
</reference>
<dbReference type="CDD" id="cd17321">
    <property type="entry name" value="MFS_MMR_MDR_like"/>
    <property type="match status" value="1"/>
</dbReference>
<feature type="transmembrane region" description="Helical" evidence="6">
    <location>
        <begin position="233"/>
        <end position="253"/>
    </location>
</feature>
<accession>A0A0F4KP71</accession>
<dbReference type="PANTHER" id="PTHR42718:SF9">
    <property type="entry name" value="MAJOR FACILITATOR SUPERFAMILY MULTIDRUG TRANSPORTER MFSC"/>
    <property type="match status" value="1"/>
</dbReference>
<dbReference type="PRINTS" id="PR01036">
    <property type="entry name" value="TCRTETB"/>
</dbReference>
<dbReference type="InterPro" id="IPR011701">
    <property type="entry name" value="MFS"/>
</dbReference>
<evidence type="ECO:0000256" key="4">
    <source>
        <dbReference type="ARBA" id="ARBA00022989"/>
    </source>
</evidence>